<dbReference type="Pfam" id="PF03450">
    <property type="entry name" value="CO_deh_flav_C"/>
    <property type="match status" value="1"/>
</dbReference>
<evidence type="ECO:0000313" key="5">
    <source>
        <dbReference type="EMBL" id="SHI15025.1"/>
    </source>
</evidence>
<evidence type="ECO:0000256" key="1">
    <source>
        <dbReference type="ARBA" id="ARBA00022630"/>
    </source>
</evidence>
<dbReference type="Gene3D" id="3.30.390.50">
    <property type="entry name" value="CO dehydrogenase flavoprotein, C-terminal domain"/>
    <property type="match status" value="1"/>
</dbReference>
<organism evidence="5 6">
    <name type="scientific">Sporanaerobacter acetigenes DSM 13106</name>
    <dbReference type="NCBI Taxonomy" id="1123281"/>
    <lineage>
        <taxon>Bacteria</taxon>
        <taxon>Bacillati</taxon>
        <taxon>Bacillota</taxon>
        <taxon>Tissierellia</taxon>
        <taxon>Tissierellales</taxon>
        <taxon>Sporanaerobacteraceae</taxon>
        <taxon>Sporanaerobacter</taxon>
    </lineage>
</organism>
<dbReference type="Gene3D" id="3.30.465.10">
    <property type="match status" value="1"/>
</dbReference>
<dbReference type="SUPFAM" id="SSF55447">
    <property type="entry name" value="CO dehydrogenase flavoprotein C-terminal domain-like"/>
    <property type="match status" value="1"/>
</dbReference>
<dbReference type="EMBL" id="FQXR01000015">
    <property type="protein sequence ID" value="SHI15025.1"/>
    <property type="molecule type" value="Genomic_DNA"/>
</dbReference>
<evidence type="ECO:0000313" key="6">
    <source>
        <dbReference type="Proteomes" id="UP000184389"/>
    </source>
</evidence>
<dbReference type="AlphaFoldDB" id="A0A1M5YSN8"/>
<dbReference type="InterPro" id="IPR016167">
    <property type="entry name" value="FAD-bd_PCMH_sub1"/>
</dbReference>
<evidence type="ECO:0000256" key="3">
    <source>
        <dbReference type="ARBA" id="ARBA00023002"/>
    </source>
</evidence>
<dbReference type="Gene3D" id="3.30.43.10">
    <property type="entry name" value="Uridine Diphospho-n-acetylenolpyruvylglucosamine Reductase, domain 2"/>
    <property type="match status" value="1"/>
</dbReference>
<keyword evidence="1" id="KW-0285">Flavoprotein</keyword>
<feature type="domain" description="FAD-binding PCMH-type" evidence="4">
    <location>
        <begin position="1"/>
        <end position="173"/>
    </location>
</feature>
<dbReference type="InterPro" id="IPR036318">
    <property type="entry name" value="FAD-bd_PCMH-like_sf"/>
</dbReference>
<dbReference type="RefSeq" id="WP_072745045.1">
    <property type="nucleotide sequence ID" value="NZ_FQXR01000015.1"/>
</dbReference>
<dbReference type="STRING" id="1123281.SAMN02745180_02413"/>
<dbReference type="InterPro" id="IPR005107">
    <property type="entry name" value="CO_DH_flav_C"/>
</dbReference>
<dbReference type="GO" id="GO:0016491">
    <property type="term" value="F:oxidoreductase activity"/>
    <property type="evidence" value="ECO:0007669"/>
    <property type="project" value="UniProtKB-KW"/>
</dbReference>
<dbReference type="SMART" id="SM01092">
    <property type="entry name" value="CO_deh_flav_C"/>
    <property type="match status" value="1"/>
</dbReference>
<dbReference type="Proteomes" id="UP000184389">
    <property type="component" value="Unassembled WGS sequence"/>
</dbReference>
<sequence length="289" mass="32357">MKKAYKPKTLDEVLYLLDKYSENSEIIAGGTDIVIDLRNNKIVSDIMIDITNIPYISHIVKKDGYIEIGGGTTFTQIAESKILGRKLMGLKKACSMVGSPQIRNRGTVGGNIINGSPAADSVPPLIALDSEITLASINGERTMKIEDYYLYKDELGIKNNEILTNIKFKALKNDEAITFSKLGLRKALAISRISMSIFLSLNEEKRCKDIRIVSGALGKFPMREREVEKVFVDKKIDEDLVCEGLKVLEGVLDNRLKGRPTLEYKRQAVKGLFIEAMEDGERYFEEVIL</sequence>
<keyword evidence="3" id="KW-0560">Oxidoreductase</keyword>
<dbReference type="InterPro" id="IPR036683">
    <property type="entry name" value="CO_DH_flav_C_dom_sf"/>
</dbReference>
<gene>
    <name evidence="5" type="ORF">SAMN02745180_02413</name>
</gene>
<name>A0A1M5YSN8_9FIRM</name>
<dbReference type="PROSITE" id="PS51387">
    <property type="entry name" value="FAD_PCMH"/>
    <property type="match status" value="1"/>
</dbReference>
<dbReference type="PANTHER" id="PTHR42659:SF2">
    <property type="entry name" value="XANTHINE DEHYDROGENASE SUBUNIT C-RELATED"/>
    <property type="match status" value="1"/>
</dbReference>
<keyword evidence="2" id="KW-0274">FAD</keyword>
<evidence type="ECO:0000259" key="4">
    <source>
        <dbReference type="PROSITE" id="PS51387"/>
    </source>
</evidence>
<dbReference type="InterPro" id="IPR051312">
    <property type="entry name" value="Diverse_Substr_Oxidored"/>
</dbReference>
<accession>A0A1M5YSN8</accession>
<dbReference type="OrthoDB" id="9774454at2"/>
<keyword evidence="6" id="KW-1185">Reference proteome</keyword>
<reference evidence="5 6" key="1">
    <citation type="submission" date="2016-11" db="EMBL/GenBank/DDBJ databases">
        <authorList>
            <person name="Jaros S."/>
            <person name="Januszkiewicz K."/>
            <person name="Wedrychowicz H."/>
        </authorList>
    </citation>
    <scope>NUCLEOTIDE SEQUENCE [LARGE SCALE GENOMIC DNA]</scope>
    <source>
        <strain evidence="5 6">DSM 13106</strain>
    </source>
</reference>
<dbReference type="PANTHER" id="PTHR42659">
    <property type="entry name" value="XANTHINE DEHYDROGENASE SUBUNIT C-RELATED"/>
    <property type="match status" value="1"/>
</dbReference>
<dbReference type="Pfam" id="PF00941">
    <property type="entry name" value="FAD_binding_5"/>
    <property type="match status" value="1"/>
</dbReference>
<protein>
    <submittedName>
        <fullName evidence="5">Purine hydroxylase gamma subunit apoprotein</fullName>
    </submittedName>
</protein>
<dbReference type="GO" id="GO:0071949">
    <property type="term" value="F:FAD binding"/>
    <property type="evidence" value="ECO:0007669"/>
    <property type="project" value="InterPro"/>
</dbReference>
<dbReference type="InterPro" id="IPR016166">
    <property type="entry name" value="FAD-bd_PCMH"/>
</dbReference>
<dbReference type="InterPro" id="IPR016169">
    <property type="entry name" value="FAD-bd_PCMH_sub2"/>
</dbReference>
<proteinExistence type="predicted"/>
<dbReference type="InterPro" id="IPR002346">
    <property type="entry name" value="Mopterin_DH_FAD-bd"/>
</dbReference>
<dbReference type="SUPFAM" id="SSF56176">
    <property type="entry name" value="FAD-binding/transporter-associated domain-like"/>
    <property type="match status" value="1"/>
</dbReference>
<evidence type="ECO:0000256" key="2">
    <source>
        <dbReference type="ARBA" id="ARBA00022827"/>
    </source>
</evidence>